<dbReference type="EC" id="3.5.1.28" evidence="2"/>
<dbReference type="InterPro" id="IPR051206">
    <property type="entry name" value="NAMLAA_amidase_2"/>
</dbReference>
<dbReference type="InterPro" id="IPR002502">
    <property type="entry name" value="Amidase_domain"/>
</dbReference>
<dbReference type="GO" id="GO:0008745">
    <property type="term" value="F:N-acetylmuramoyl-L-alanine amidase activity"/>
    <property type="evidence" value="ECO:0007669"/>
    <property type="project" value="UniProtKB-EC"/>
</dbReference>
<comment type="caution">
    <text evidence="6">The sequence shown here is derived from an EMBL/GenBank/DDBJ whole genome shotgun (WGS) entry which is preliminary data.</text>
</comment>
<evidence type="ECO:0000259" key="5">
    <source>
        <dbReference type="SMART" id="SM00644"/>
    </source>
</evidence>
<protein>
    <recommendedName>
        <fullName evidence="2">N-acetylmuramoyl-L-alanine amidase</fullName>
        <ecNumber evidence="2">3.5.1.28</ecNumber>
    </recommendedName>
</protein>
<name>A0A4Q0AGN9_9BACT</name>
<dbReference type="PANTHER" id="PTHR30417:SF1">
    <property type="entry name" value="N-ACETYLMURAMOYL-L-ALANINE AMIDASE AMID"/>
    <property type="match status" value="1"/>
</dbReference>
<evidence type="ECO:0000256" key="4">
    <source>
        <dbReference type="ARBA" id="ARBA00023316"/>
    </source>
</evidence>
<keyword evidence="3" id="KW-0378">Hydrolase</keyword>
<dbReference type="Proteomes" id="UP000289257">
    <property type="component" value="Unassembled WGS sequence"/>
</dbReference>
<evidence type="ECO:0000313" key="6">
    <source>
        <dbReference type="EMBL" id="RWZ78321.1"/>
    </source>
</evidence>
<evidence type="ECO:0000256" key="1">
    <source>
        <dbReference type="ARBA" id="ARBA00001561"/>
    </source>
</evidence>
<evidence type="ECO:0000256" key="2">
    <source>
        <dbReference type="ARBA" id="ARBA00011901"/>
    </source>
</evidence>
<dbReference type="EMBL" id="SCKX01000001">
    <property type="protein sequence ID" value="RWZ78321.1"/>
    <property type="molecule type" value="Genomic_DNA"/>
</dbReference>
<dbReference type="GO" id="GO:0009254">
    <property type="term" value="P:peptidoglycan turnover"/>
    <property type="evidence" value="ECO:0007669"/>
    <property type="project" value="TreeGrafter"/>
</dbReference>
<dbReference type="PANTHER" id="PTHR30417">
    <property type="entry name" value="N-ACETYLMURAMOYL-L-ALANINE AMIDASE AMID"/>
    <property type="match status" value="1"/>
</dbReference>
<dbReference type="CDD" id="cd06583">
    <property type="entry name" value="PGRP"/>
    <property type="match status" value="1"/>
</dbReference>
<gene>
    <name evidence="6" type="ORF">EOT05_00965</name>
</gene>
<reference evidence="6" key="1">
    <citation type="submission" date="2019-01" db="EMBL/GenBank/DDBJ databases">
        <title>Genomic signatures and co-occurrence patterns of the ultra-small Saccharimodia (Patescibacteria phylum) suggest a symbiotic lifestyle.</title>
        <authorList>
            <person name="Lemos L."/>
            <person name="Medeiros J."/>
            <person name="Andreote F."/>
            <person name="Fernandes G."/>
            <person name="Varani A."/>
            <person name="Oliveira G."/>
            <person name="Pylro V."/>
        </authorList>
    </citation>
    <scope>NUCLEOTIDE SEQUENCE [LARGE SCALE GENOMIC DNA]</scope>
    <source>
        <strain evidence="6">AMD02</strain>
    </source>
</reference>
<organism evidence="6 7">
    <name type="scientific">Candidatus Microsaccharimonas sossegonensis</name>
    <dbReference type="NCBI Taxonomy" id="2506948"/>
    <lineage>
        <taxon>Bacteria</taxon>
        <taxon>Candidatus Saccharimonadota</taxon>
        <taxon>Candidatus Saccharimonadia</taxon>
        <taxon>Candidatus Saccharimonadales</taxon>
        <taxon>Candidatus Saccharimonadaceae</taxon>
        <taxon>Candidatus Microsaccharimonas</taxon>
    </lineage>
</organism>
<dbReference type="GO" id="GO:0009253">
    <property type="term" value="P:peptidoglycan catabolic process"/>
    <property type="evidence" value="ECO:0007669"/>
    <property type="project" value="InterPro"/>
</dbReference>
<dbReference type="SUPFAM" id="SSF55846">
    <property type="entry name" value="N-acetylmuramoyl-L-alanine amidase-like"/>
    <property type="match status" value="1"/>
</dbReference>
<dbReference type="InterPro" id="IPR036505">
    <property type="entry name" value="Amidase/PGRP_sf"/>
</dbReference>
<keyword evidence="7" id="KW-1185">Reference proteome</keyword>
<proteinExistence type="predicted"/>
<dbReference type="SMART" id="SM00644">
    <property type="entry name" value="Ami_2"/>
    <property type="match status" value="1"/>
</dbReference>
<feature type="domain" description="N-acetylmuramoyl-L-alanine amidase" evidence="5">
    <location>
        <begin position="10"/>
        <end position="151"/>
    </location>
</feature>
<dbReference type="AlphaFoldDB" id="A0A4Q0AGN9"/>
<sequence>MKIGNLSLRSSFTTRREKTVSRLHLLNLYVPVYQNPRNPVRNSSGEYQPIYSGHFNESGEQVFYGYHWKVQQDGSVARLLDDDAIGWHAGNWEINKRSIGICIDDDLDHKHPTDASIDTVAQILRNHYPRLDPTDQTVIGHNEASKTACPGDEFIGGWKNRLLSILNT</sequence>
<keyword evidence="4" id="KW-0961">Cell wall biogenesis/degradation</keyword>
<dbReference type="Gene3D" id="3.40.80.10">
    <property type="entry name" value="Peptidoglycan recognition protein-like"/>
    <property type="match status" value="1"/>
</dbReference>
<dbReference type="Pfam" id="PF01510">
    <property type="entry name" value="Amidase_2"/>
    <property type="match status" value="1"/>
</dbReference>
<evidence type="ECO:0000256" key="3">
    <source>
        <dbReference type="ARBA" id="ARBA00022801"/>
    </source>
</evidence>
<accession>A0A4Q0AGN9</accession>
<evidence type="ECO:0000313" key="7">
    <source>
        <dbReference type="Proteomes" id="UP000289257"/>
    </source>
</evidence>
<comment type="catalytic activity">
    <reaction evidence="1">
        <text>Hydrolyzes the link between N-acetylmuramoyl residues and L-amino acid residues in certain cell-wall glycopeptides.</text>
        <dbReference type="EC" id="3.5.1.28"/>
    </reaction>
</comment>
<dbReference type="GO" id="GO:0071555">
    <property type="term" value="P:cell wall organization"/>
    <property type="evidence" value="ECO:0007669"/>
    <property type="project" value="UniProtKB-KW"/>
</dbReference>